<evidence type="ECO:0000256" key="1">
    <source>
        <dbReference type="SAM" id="MobiDB-lite"/>
    </source>
</evidence>
<proteinExistence type="predicted"/>
<dbReference type="SUPFAM" id="SSF81901">
    <property type="entry name" value="HCP-like"/>
    <property type="match status" value="1"/>
</dbReference>
<dbReference type="InterPro" id="IPR011990">
    <property type="entry name" value="TPR-like_helical_dom_sf"/>
</dbReference>
<dbReference type="Gene3D" id="1.25.40.10">
    <property type="entry name" value="Tetratricopeptide repeat domain"/>
    <property type="match status" value="1"/>
</dbReference>
<keyword evidence="2" id="KW-1133">Transmembrane helix</keyword>
<sequence>MSCPIDDGTDDRLKYAPPWVRKQFANGEDAGATSAAWSTEARLGAETLAVKPYVQADDPELPPELPPEVAASPHMAPLESDRLAKMFESDRAMREPPVWRTLDPHAVPEPPQLKSSRFGWKLLARTFVFSVFTAGAVFTAIVFVFPEAKRALPPQKSAPSTAANEKADRVASQEPRRAEPARVASTETRRATVNEPVPLGVTVTGGSDDSAVLISGLAVGARLSAGQEIGSGTWRVRLTDIGQARVIPPTDFIGVMNITAALVGVDAKVIDKGLLRIDWARPAAAAPALERSAPSRDASPAGGPPQPPELLTLDRGEIDGLLKRGRDFLENGDIAAARLVLRRAANGGDAQAALLLGKTFDPKVIEQLHVIGVSPNPAEAQRWYQRALELGLTSEARRRLERPPLGAH</sequence>
<feature type="region of interest" description="Disordered" evidence="1">
    <location>
        <begin position="288"/>
        <end position="312"/>
    </location>
</feature>
<keyword evidence="2" id="KW-0472">Membrane</keyword>
<evidence type="ECO:0008006" key="4">
    <source>
        <dbReference type="Google" id="ProtNLM"/>
    </source>
</evidence>
<feature type="region of interest" description="Disordered" evidence="1">
    <location>
        <begin position="153"/>
        <end position="190"/>
    </location>
</feature>
<reference evidence="3" key="1">
    <citation type="submission" date="2006-09" db="EMBL/GenBank/DDBJ databases">
        <title>Complete sequence of Rhodopseudomonas palustris BisA53.</title>
        <authorList>
            <consortium name="US DOE Joint Genome Institute"/>
            <person name="Copeland A."/>
            <person name="Lucas S."/>
            <person name="Lapidus A."/>
            <person name="Barry K."/>
            <person name="Detter J.C."/>
            <person name="Glavina del Rio T."/>
            <person name="Hammon N."/>
            <person name="Israni S."/>
            <person name="Dalin E."/>
            <person name="Tice H."/>
            <person name="Pitluck S."/>
            <person name="Chain P."/>
            <person name="Malfatti S."/>
            <person name="Shin M."/>
            <person name="Vergez L."/>
            <person name="Schmutz J."/>
            <person name="Larimer F."/>
            <person name="Land M."/>
            <person name="Hauser L."/>
            <person name="Pelletier D.A."/>
            <person name="Kyrpides N."/>
            <person name="Kim E."/>
            <person name="Harwood C.S."/>
            <person name="Oda Y."/>
            <person name="Richardson P."/>
        </authorList>
    </citation>
    <scope>NUCLEOTIDE SEQUENCE [LARGE SCALE GENOMIC DNA]</scope>
    <source>
        <strain evidence="3">BisA53</strain>
    </source>
</reference>
<dbReference type="eggNOG" id="COG0790">
    <property type="taxonomic scope" value="Bacteria"/>
</dbReference>
<accession>Q07GV6</accession>
<dbReference type="AlphaFoldDB" id="Q07GV6"/>
<evidence type="ECO:0000313" key="3">
    <source>
        <dbReference type="EMBL" id="ABJ08828.1"/>
    </source>
</evidence>
<gene>
    <name evidence="3" type="ordered locus">RPE_4909</name>
</gene>
<name>Q07GV6_RHOP5</name>
<dbReference type="EMBL" id="CP000463">
    <property type="protein sequence ID" value="ABJ08828.1"/>
    <property type="molecule type" value="Genomic_DNA"/>
</dbReference>
<keyword evidence="2" id="KW-0812">Transmembrane</keyword>
<dbReference type="HOGENOM" id="CLU_674178_0_0_5"/>
<organism evidence="3">
    <name type="scientific">Rhodopseudomonas palustris (strain BisA53)</name>
    <dbReference type="NCBI Taxonomy" id="316055"/>
    <lineage>
        <taxon>Bacteria</taxon>
        <taxon>Pseudomonadati</taxon>
        <taxon>Pseudomonadota</taxon>
        <taxon>Alphaproteobacteria</taxon>
        <taxon>Hyphomicrobiales</taxon>
        <taxon>Nitrobacteraceae</taxon>
        <taxon>Rhodopseudomonas</taxon>
    </lineage>
</organism>
<evidence type="ECO:0000256" key="2">
    <source>
        <dbReference type="SAM" id="Phobius"/>
    </source>
</evidence>
<feature type="transmembrane region" description="Helical" evidence="2">
    <location>
        <begin position="122"/>
        <end position="145"/>
    </location>
</feature>
<dbReference type="OrthoDB" id="7284792at2"/>
<dbReference type="STRING" id="316055.RPE_4909"/>
<protein>
    <recommendedName>
        <fullName evidence="4">Sel1 repeat family protein</fullName>
    </recommendedName>
</protein>
<dbReference type="KEGG" id="rpe:RPE_4909"/>
<feature type="compositionally biased region" description="Basic and acidic residues" evidence="1">
    <location>
        <begin position="165"/>
        <end position="180"/>
    </location>
</feature>